<organism evidence="2 3">
    <name type="scientific">Lapillicoccus jejuensis</name>
    <dbReference type="NCBI Taxonomy" id="402171"/>
    <lineage>
        <taxon>Bacteria</taxon>
        <taxon>Bacillati</taxon>
        <taxon>Actinomycetota</taxon>
        <taxon>Actinomycetes</taxon>
        <taxon>Micrococcales</taxon>
        <taxon>Intrasporangiaceae</taxon>
        <taxon>Lapillicoccus</taxon>
    </lineage>
</organism>
<accession>A0A542DVK4</accession>
<protein>
    <submittedName>
        <fullName evidence="2">Dynamin family protein</fullName>
    </submittedName>
</protein>
<feature type="domain" description="Dynamin N-terminal" evidence="1">
    <location>
        <begin position="69"/>
        <end position="212"/>
    </location>
</feature>
<dbReference type="RefSeq" id="WP_141845945.1">
    <property type="nucleotide sequence ID" value="NZ_BAAAPR010000018.1"/>
</dbReference>
<evidence type="ECO:0000259" key="1">
    <source>
        <dbReference type="Pfam" id="PF00350"/>
    </source>
</evidence>
<sequence length="570" mass="59652">MTGTATATREAEALLAAVRALRGTVAASAFPVPTASAAAATRTRDELVHQLDDYVLPRLTSLDAPLLAVVGGSTGAGKSTLVNSVVGERVTTPGVLRPTTRSPVLVHAPDDRAWFADDRVLPALHRVSGADAVEGTDSLRLVAAPTLPAGLALVDAPDIDSVVAANRALSRQLLAAADLWLFVTTAARYADAVPWDLLHQARERGTAVAVVLDRVPAEAVDEIRDHLGAMLAEQGLQRTPVFTVVEGLGDDGALPEEQVGPLRSWLVALAHDQHARHEVVRQTLQGALASLDARVTSLAAAAREQDAAAAELHDVTATAFAAAARSVSDGMGDGRLLRGEVLARWQEFVGTGEFFKQVESTVSRVRDRLVGALKGRADRADGLGDALQGGVATLVRAEAQGAVSSTTARWRALPGGTDVLEADPALSRPSDDLARRVESLVHDWQGDVLDLVRTEGQDRRTRARVAAYGVNALGTVLILVTLATTGGLTTAEVGIAGGTAVLGQRLLEAIFGDQAVRTLAERARRALVARVETLYAQEQSRYDAAVAALAVPAGQDAALTAAVDAVREVR</sequence>
<dbReference type="AlphaFoldDB" id="A0A542DVK4"/>
<proteinExistence type="predicted"/>
<dbReference type="PANTHER" id="PTHR42698:SF1">
    <property type="entry name" value="GTPASE ERA, MITOCHONDRIAL"/>
    <property type="match status" value="1"/>
</dbReference>
<dbReference type="Pfam" id="PF00350">
    <property type="entry name" value="Dynamin_N"/>
    <property type="match status" value="1"/>
</dbReference>
<evidence type="ECO:0000313" key="3">
    <source>
        <dbReference type="Proteomes" id="UP000317893"/>
    </source>
</evidence>
<dbReference type="SUPFAM" id="SSF52540">
    <property type="entry name" value="P-loop containing nucleoside triphosphate hydrolases"/>
    <property type="match status" value="1"/>
</dbReference>
<dbReference type="GO" id="GO:0043024">
    <property type="term" value="F:ribosomal small subunit binding"/>
    <property type="evidence" value="ECO:0007669"/>
    <property type="project" value="TreeGrafter"/>
</dbReference>
<dbReference type="CDD" id="cd00882">
    <property type="entry name" value="Ras_like_GTPase"/>
    <property type="match status" value="1"/>
</dbReference>
<dbReference type="PANTHER" id="PTHR42698">
    <property type="entry name" value="GTPASE ERA"/>
    <property type="match status" value="1"/>
</dbReference>
<dbReference type="EMBL" id="VFMN01000001">
    <property type="protein sequence ID" value="TQJ07129.1"/>
    <property type="molecule type" value="Genomic_DNA"/>
</dbReference>
<dbReference type="InterPro" id="IPR027417">
    <property type="entry name" value="P-loop_NTPase"/>
</dbReference>
<dbReference type="GO" id="GO:0005829">
    <property type="term" value="C:cytosol"/>
    <property type="evidence" value="ECO:0007669"/>
    <property type="project" value="TreeGrafter"/>
</dbReference>
<comment type="caution">
    <text evidence="2">The sequence shown here is derived from an EMBL/GenBank/DDBJ whole genome shotgun (WGS) entry which is preliminary data.</text>
</comment>
<dbReference type="Proteomes" id="UP000317893">
    <property type="component" value="Unassembled WGS sequence"/>
</dbReference>
<dbReference type="GO" id="GO:0005525">
    <property type="term" value="F:GTP binding"/>
    <property type="evidence" value="ECO:0007669"/>
    <property type="project" value="InterPro"/>
</dbReference>
<dbReference type="GO" id="GO:0019843">
    <property type="term" value="F:rRNA binding"/>
    <property type="evidence" value="ECO:0007669"/>
    <property type="project" value="TreeGrafter"/>
</dbReference>
<dbReference type="InterPro" id="IPR005662">
    <property type="entry name" value="GTPase_Era-like"/>
</dbReference>
<evidence type="ECO:0000313" key="2">
    <source>
        <dbReference type="EMBL" id="TQJ07129.1"/>
    </source>
</evidence>
<dbReference type="OrthoDB" id="207675at2"/>
<name>A0A542DVK4_9MICO</name>
<keyword evidence="3" id="KW-1185">Reference proteome</keyword>
<dbReference type="InterPro" id="IPR045063">
    <property type="entry name" value="Dynamin_N"/>
</dbReference>
<dbReference type="Gene3D" id="3.40.50.300">
    <property type="entry name" value="P-loop containing nucleotide triphosphate hydrolases"/>
    <property type="match status" value="1"/>
</dbReference>
<dbReference type="GO" id="GO:0000028">
    <property type="term" value="P:ribosomal small subunit assembly"/>
    <property type="evidence" value="ECO:0007669"/>
    <property type="project" value="TreeGrafter"/>
</dbReference>
<reference evidence="2 3" key="1">
    <citation type="submission" date="2019-06" db="EMBL/GenBank/DDBJ databases">
        <title>Sequencing the genomes of 1000 actinobacteria strains.</title>
        <authorList>
            <person name="Klenk H.-P."/>
        </authorList>
    </citation>
    <scope>NUCLEOTIDE SEQUENCE [LARGE SCALE GENOMIC DNA]</scope>
    <source>
        <strain evidence="2 3">DSM 18607</strain>
    </source>
</reference>
<gene>
    <name evidence="2" type="ORF">FB458_0178</name>
</gene>